<dbReference type="EMBL" id="JAPEIS010000001">
    <property type="protein sequence ID" value="KAJ8071521.1"/>
    <property type="molecule type" value="Genomic_DNA"/>
</dbReference>
<organism evidence="1 2">
    <name type="scientific">Sclerotinia nivalis</name>
    <dbReference type="NCBI Taxonomy" id="352851"/>
    <lineage>
        <taxon>Eukaryota</taxon>
        <taxon>Fungi</taxon>
        <taxon>Dikarya</taxon>
        <taxon>Ascomycota</taxon>
        <taxon>Pezizomycotina</taxon>
        <taxon>Leotiomycetes</taxon>
        <taxon>Helotiales</taxon>
        <taxon>Sclerotiniaceae</taxon>
        <taxon>Sclerotinia</taxon>
    </lineage>
</organism>
<dbReference type="OrthoDB" id="194443at2759"/>
<name>A0A9X0DPV1_9HELO</name>
<protein>
    <submittedName>
        <fullName evidence="1">Uncharacterized protein</fullName>
    </submittedName>
</protein>
<sequence>MNHGSSAAQTLEHGLHWCKLGALADKVGVDALSTVVAAQYEQCLEEMESNIPAADIVSYICENTRDSSKLRKLAAKKYAEAAMTSEWEPKSWVRATSTDATFNVQVIKEIRAHMRNLHDQADAI</sequence>
<comment type="caution">
    <text evidence="1">The sequence shown here is derived from an EMBL/GenBank/DDBJ whole genome shotgun (WGS) entry which is preliminary data.</text>
</comment>
<accession>A0A9X0DPV1</accession>
<evidence type="ECO:0000313" key="1">
    <source>
        <dbReference type="EMBL" id="KAJ8071521.1"/>
    </source>
</evidence>
<gene>
    <name evidence="1" type="ORF">OCU04_001837</name>
</gene>
<keyword evidence="2" id="KW-1185">Reference proteome</keyword>
<reference evidence="1" key="1">
    <citation type="submission" date="2022-11" db="EMBL/GenBank/DDBJ databases">
        <title>Genome Resource of Sclerotinia nivalis Strain SnTB1, a Plant Pathogen Isolated from American Ginseng.</title>
        <authorList>
            <person name="Fan S."/>
        </authorList>
    </citation>
    <scope>NUCLEOTIDE SEQUENCE</scope>
    <source>
        <strain evidence="1">SnTB1</strain>
    </source>
</reference>
<dbReference type="AlphaFoldDB" id="A0A9X0DPV1"/>
<evidence type="ECO:0000313" key="2">
    <source>
        <dbReference type="Proteomes" id="UP001152300"/>
    </source>
</evidence>
<proteinExistence type="predicted"/>
<dbReference type="Proteomes" id="UP001152300">
    <property type="component" value="Unassembled WGS sequence"/>
</dbReference>